<proteinExistence type="predicted"/>
<dbReference type="SMART" id="SM01329">
    <property type="entry name" value="Iso_dh"/>
    <property type="match status" value="1"/>
</dbReference>
<evidence type="ECO:0000256" key="4">
    <source>
        <dbReference type="ARBA" id="ARBA00023002"/>
    </source>
</evidence>
<evidence type="ECO:0000256" key="3">
    <source>
        <dbReference type="ARBA" id="ARBA00022723"/>
    </source>
</evidence>
<evidence type="ECO:0000256" key="1">
    <source>
        <dbReference type="ARBA" id="ARBA00001936"/>
    </source>
</evidence>
<evidence type="ECO:0000256" key="5">
    <source>
        <dbReference type="ARBA" id="ARBA00023027"/>
    </source>
</evidence>
<keyword evidence="5" id="KW-0520">NAD</keyword>
<dbReference type="PANTHER" id="PTHR43275:SF1">
    <property type="entry name" value="D-MALATE DEHYDROGENASE [DECARBOXYLATING]"/>
    <property type="match status" value="1"/>
</dbReference>
<keyword evidence="4" id="KW-0560">Oxidoreductase</keyword>
<dbReference type="InterPro" id="IPR024084">
    <property type="entry name" value="IsoPropMal-DH-like_dom"/>
</dbReference>
<dbReference type="GO" id="GO:0046872">
    <property type="term" value="F:metal ion binding"/>
    <property type="evidence" value="ECO:0007669"/>
    <property type="project" value="UniProtKB-KW"/>
</dbReference>
<name>A0A8B2NW70_9HYPH</name>
<organism evidence="9 10">
    <name type="scientific">Acuticoccus sediminis</name>
    <dbReference type="NCBI Taxonomy" id="2184697"/>
    <lineage>
        <taxon>Bacteria</taxon>
        <taxon>Pseudomonadati</taxon>
        <taxon>Pseudomonadota</taxon>
        <taxon>Alphaproteobacteria</taxon>
        <taxon>Hyphomicrobiales</taxon>
        <taxon>Amorphaceae</taxon>
        <taxon>Acuticoccus</taxon>
    </lineage>
</organism>
<keyword evidence="3" id="KW-0479">Metal-binding</keyword>
<evidence type="ECO:0000256" key="6">
    <source>
        <dbReference type="ARBA" id="ARBA00023211"/>
    </source>
</evidence>
<dbReference type="EMBL" id="QHHQ01000001">
    <property type="protein sequence ID" value="RAI04387.1"/>
    <property type="molecule type" value="Genomic_DNA"/>
</dbReference>
<comment type="cofactor">
    <cofactor evidence="1">
        <name>Mn(2+)</name>
        <dbReference type="ChEBI" id="CHEBI:29035"/>
    </cofactor>
</comment>
<dbReference type="OrthoDB" id="9767905at2"/>
<dbReference type="InterPro" id="IPR050501">
    <property type="entry name" value="ICDH/IPMDH"/>
</dbReference>
<comment type="caution">
    <text evidence="9">The sequence shown here is derived from an EMBL/GenBank/DDBJ whole genome shotgun (WGS) entry which is preliminary data.</text>
</comment>
<evidence type="ECO:0000256" key="2">
    <source>
        <dbReference type="ARBA" id="ARBA00001946"/>
    </source>
</evidence>
<dbReference type="Pfam" id="PF00180">
    <property type="entry name" value="Iso_dh"/>
    <property type="match status" value="1"/>
</dbReference>
<dbReference type="PANTHER" id="PTHR43275">
    <property type="entry name" value="D-MALATE DEHYDROGENASE [DECARBOXYLATING]"/>
    <property type="match status" value="1"/>
</dbReference>
<evidence type="ECO:0000313" key="10">
    <source>
        <dbReference type="Proteomes" id="UP000249590"/>
    </source>
</evidence>
<keyword evidence="10" id="KW-1185">Reference proteome</keyword>
<comment type="cofactor">
    <cofactor evidence="2">
        <name>Mg(2+)</name>
        <dbReference type="ChEBI" id="CHEBI:18420"/>
    </cofactor>
</comment>
<sequence>MRASFDIAVLPGDGVGAEITPPALAIAEAALQATGGPTLRTRTHPAGETLLHQTGTALPDTTWRACEAADAILLGPMGLQDPRCGHCRVGDVPEFHGPAVAPRLDLCSTLDLYADLRPVRAIPGVPTPLGSADAARIDCAIVYAPVDDPSPSDNPGVGGGPAGEGRTRTCGERISRFALETALRRRKAGRKPTVTLMDAPGAGPLREALGEVANAYPAVAAVPMDVDAGMPAFVGKPWLLDVVLTEAPFGGVLANLAAGLVGGLWFAPTACVGDVHAAFQPAHGAAAEIMDTGRANPTAAILSAAMMLDWLGHRHDLPASVEAAVLIGRAVDSAFADDGLRTCEHGGSAGVRDITGAVLDHLRHSTTPTVATPTAPPLL</sequence>
<evidence type="ECO:0000256" key="7">
    <source>
        <dbReference type="SAM" id="MobiDB-lite"/>
    </source>
</evidence>
<evidence type="ECO:0000259" key="8">
    <source>
        <dbReference type="SMART" id="SM01329"/>
    </source>
</evidence>
<accession>A0A8B2NW70</accession>
<keyword evidence="6" id="KW-0464">Manganese</keyword>
<reference evidence="9 10" key="1">
    <citation type="submission" date="2018-05" db="EMBL/GenBank/DDBJ databases">
        <title>Acuticoccus sediminis sp. nov., isolated from deep-sea sediment of Indian Ocean.</title>
        <authorList>
            <person name="Liu X."/>
            <person name="Lai Q."/>
            <person name="Du Y."/>
            <person name="Sun F."/>
            <person name="Zhang X."/>
            <person name="Wang S."/>
            <person name="Shao Z."/>
        </authorList>
    </citation>
    <scope>NUCLEOTIDE SEQUENCE [LARGE SCALE GENOMIC DNA]</scope>
    <source>
        <strain evidence="9 10">PTG4-2</strain>
    </source>
</reference>
<dbReference type="Gene3D" id="3.40.718.10">
    <property type="entry name" value="Isopropylmalate Dehydrogenase"/>
    <property type="match status" value="1"/>
</dbReference>
<feature type="domain" description="Isopropylmalate dehydrogenase-like" evidence="8">
    <location>
        <begin position="6"/>
        <end position="358"/>
    </location>
</feature>
<dbReference type="RefSeq" id="WP_111343833.1">
    <property type="nucleotide sequence ID" value="NZ_QHHQ01000001.1"/>
</dbReference>
<feature type="region of interest" description="Disordered" evidence="7">
    <location>
        <begin position="146"/>
        <end position="167"/>
    </location>
</feature>
<gene>
    <name evidence="9" type="ORF">DLJ53_08090</name>
</gene>
<protein>
    <submittedName>
        <fullName evidence="9">3-isopropylmalate dehydrogenase</fullName>
    </submittedName>
</protein>
<evidence type="ECO:0000313" key="9">
    <source>
        <dbReference type="EMBL" id="RAI04387.1"/>
    </source>
</evidence>
<dbReference type="Proteomes" id="UP000249590">
    <property type="component" value="Unassembled WGS sequence"/>
</dbReference>
<dbReference type="GO" id="GO:0016491">
    <property type="term" value="F:oxidoreductase activity"/>
    <property type="evidence" value="ECO:0007669"/>
    <property type="project" value="UniProtKB-KW"/>
</dbReference>
<dbReference type="AlphaFoldDB" id="A0A8B2NW70"/>
<dbReference type="SUPFAM" id="SSF53659">
    <property type="entry name" value="Isocitrate/Isopropylmalate dehydrogenase-like"/>
    <property type="match status" value="1"/>
</dbReference>